<dbReference type="FunFam" id="3.30.70.590:FF:000003">
    <property type="entry name" value="Poly(A) polymerase"/>
    <property type="match status" value="1"/>
</dbReference>
<keyword evidence="4 13" id="KW-0507">mRNA processing</keyword>
<evidence type="ECO:0000256" key="14">
    <source>
        <dbReference type="PIRSR" id="PIRSR018425-1"/>
    </source>
</evidence>
<keyword evidence="5 13" id="KW-0808">Transferase</keyword>
<dbReference type="GO" id="GO:0006397">
    <property type="term" value="P:mRNA processing"/>
    <property type="evidence" value="ECO:0007669"/>
    <property type="project" value="UniProtKB-KW"/>
</dbReference>
<dbReference type="Gene3D" id="1.10.1410.10">
    <property type="match status" value="1"/>
</dbReference>
<dbReference type="Pfam" id="PF04926">
    <property type="entry name" value="PAP_RNA-bind"/>
    <property type="match status" value="1"/>
</dbReference>
<gene>
    <name evidence="20" type="ORF">B9G98_04377</name>
</gene>
<evidence type="ECO:0000256" key="13">
    <source>
        <dbReference type="PIRNR" id="PIRNR018425"/>
    </source>
</evidence>
<dbReference type="RefSeq" id="XP_024666702.1">
    <property type="nucleotide sequence ID" value="XM_024810934.1"/>
</dbReference>
<evidence type="ECO:0000256" key="3">
    <source>
        <dbReference type="ARBA" id="ARBA00010912"/>
    </source>
</evidence>
<evidence type="ECO:0000256" key="5">
    <source>
        <dbReference type="ARBA" id="ARBA00022679"/>
    </source>
</evidence>
<feature type="binding site" evidence="15">
    <location>
        <position position="100"/>
    </location>
    <ligand>
        <name>Mg(2+)</name>
        <dbReference type="ChEBI" id="CHEBI:18420"/>
        <label>2</label>
        <note>catalytic</note>
    </ligand>
</feature>
<comment type="similarity">
    <text evidence="3 13">Belongs to the poly(A) polymerase family.</text>
</comment>
<dbReference type="FunFam" id="3.30.460.10:FF:000002">
    <property type="entry name" value="Poly(A) polymerase alpha, putative"/>
    <property type="match status" value="1"/>
</dbReference>
<keyword evidence="8 13" id="KW-0067">ATP-binding</keyword>
<dbReference type="InterPro" id="IPR011068">
    <property type="entry name" value="NuclTrfase_I-like_C"/>
</dbReference>
<dbReference type="GO" id="GO:0005524">
    <property type="term" value="F:ATP binding"/>
    <property type="evidence" value="ECO:0007669"/>
    <property type="project" value="UniProtKB-UniRule"/>
</dbReference>
<dbReference type="InterPro" id="IPR014492">
    <property type="entry name" value="PolyA_polymerase"/>
</dbReference>
<reference evidence="20 21" key="1">
    <citation type="submission" date="2017-04" db="EMBL/GenBank/DDBJ databases">
        <title>Genome sequencing of [Candida] sorbophila.</title>
        <authorList>
            <person name="Ahn J.O."/>
        </authorList>
    </citation>
    <scope>NUCLEOTIDE SEQUENCE [LARGE SCALE GENOMIC DNA]</scope>
    <source>
        <strain evidence="20 21">DS02</strain>
    </source>
</reference>
<dbReference type="Gene3D" id="3.30.460.10">
    <property type="entry name" value="Beta Polymerase, domain 2"/>
    <property type="match status" value="1"/>
</dbReference>
<evidence type="ECO:0000259" key="18">
    <source>
        <dbReference type="Pfam" id="PF04928"/>
    </source>
</evidence>
<feature type="domain" description="Poly(A) polymerase central" evidence="18">
    <location>
        <begin position="204"/>
        <end position="349"/>
    </location>
</feature>
<feature type="compositionally biased region" description="Polar residues" evidence="16">
    <location>
        <begin position="1"/>
        <end position="15"/>
    </location>
</feature>
<evidence type="ECO:0000256" key="9">
    <source>
        <dbReference type="ARBA" id="ARBA00022842"/>
    </source>
</evidence>
<dbReference type="Pfam" id="PF20750">
    <property type="entry name" value="PAP_NTPase"/>
    <property type="match status" value="1"/>
</dbReference>
<keyword evidence="12 13" id="KW-0539">Nucleus</keyword>
<feature type="domain" description="Poly(A) polymerase nucleotidyltransferase" evidence="19">
    <location>
        <begin position="6"/>
        <end position="199"/>
    </location>
</feature>
<evidence type="ECO:0000256" key="4">
    <source>
        <dbReference type="ARBA" id="ARBA00022664"/>
    </source>
</evidence>
<feature type="binding site" evidence="15">
    <location>
        <position position="152"/>
    </location>
    <ligand>
        <name>Mg(2+)</name>
        <dbReference type="ChEBI" id="CHEBI:18420"/>
        <label>2</label>
        <note>catalytic</note>
    </ligand>
</feature>
<keyword evidence="9 15" id="KW-0460">Magnesium</keyword>
<feature type="binding site" evidence="14">
    <location>
        <position position="222"/>
    </location>
    <ligand>
        <name>ATP</name>
        <dbReference type="ChEBI" id="CHEBI:30616"/>
    </ligand>
</feature>
<dbReference type="GeneID" id="36518125"/>
<dbReference type="InterPro" id="IPR007012">
    <property type="entry name" value="PolA_pol_cen_dom"/>
</dbReference>
<dbReference type="OrthoDB" id="412748at2759"/>
<keyword evidence="6 15" id="KW-0479">Metal-binding</keyword>
<dbReference type="GO" id="GO:0031123">
    <property type="term" value="P:RNA 3'-end processing"/>
    <property type="evidence" value="ECO:0007669"/>
    <property type="project" value="InterPro"/>
</dbReference>
<evidence type="ECO:0000256" key="12">
    <source>
        <dbReference type="ARBA" id="ARBA00023242"/>
    </source>
</evidence>
<dbReference type="EC" id="2.7.7.19" evidence="13"/>
<comment type="caution">
    <text evidence="20">The sequence shown here is derived from an EMBL/GenBank/DDBJ whole genome shotgun (WGS) entry which is preliminary data.</text>
</comment>
<comment type="catalytic activity">
    <reaction evidence="13">
        <text>RNA(n) + ATP = RNA(n)-3'-adenine ribonucleotide + diphosphate</text>
        <dbReference type="Rhea" id="RHEA:11332"/>
        <dbReference type="Rhea" id="RHEA-COMP:14527"/>
        <dbReference type="Rhea" id="RHEA-COMP:17347"/>
        <dbReference type="ChEBI" id="CHEBI:30616"/>
        <dbReference type="ChEBI" id="CHEBI:33019"/>
        <dbReference type="ChEBI" id="CHEBI:140395"/>
        <dbReference type="ChEBI" id="CHEBI:173115"/>
        <dbReference type="EC" id="2.7.7.19"/>
    </reaction>
</comment>
<dbReference type="PIRSF" id="PIRSF018425">
    <property type="entry name" value="PolyA_polymerase"/>
    <property type="match status" value="1"/>
</dbReference>
<keyword evidence="7 13" id="KW-0547">Nucleotide-binding</keyword>
<dbReference type="GO" id="GO:1990817">
    <property type="term" value="F:poly(A) RNA polymerase activity"/>
    <property type="evidence" value="ECO:0007669"/>
    <property type="project" value="UniProtKB-UniRule"/>
</dbReference>
<proteinExistence type="inferred from homology"/>
<feature type="binding site" evidence="14">
    <location>
        <position position="152"/>
    </location>
    <ligand>
        <name>ATP</name>
        <dbReference type="ChEBI" id="CHEBI:30616"/>
    </ligand>
</feature>
<evidence type="ECO:0000313" key="21">
    <source>
        <dbReference type="Proteomes" id="UP000238350"/>
    </source>
</evidence>
<feature type="binding site" evidence="15">
    <location>
        <position position="98"/>
    </location>
    <ligand>
        <name>Mg(2+)</name>
        <dbReference type="ChEBI" id="CHEBI:18420"/>
        <label>1</label>
        <note>catalytic</note>
    </ligand>
</feature>
<feature type="binding site" evidence="14">
    <location>
        <begin position="85"/>
        <end position="87"/>
    </location>
    <ligand>
        <name>ATP</name>
        <dbReference type="ChEBI" id="CHEBI:30616"/>
    </ligand>
</feature>
<dbReference type="CDD" id="cd05402">
    <property type="entry name" value="NT_PAP_TUTase"/>
    <property type="match status" value="1"/>
</dbReference>
<dbReference type="EMBL" id="NDIQ01000022">
    <property type="protein sequence ID" value="PRT56757.1"/>
    <property type="molecule type" value="Genomic_DNA"/>
</dbReference>
<feature type="binding site" evidence="14">
    <location>
        <begin position="98"/>
        <end position="100"/>
    </location>
    <ligand>
        <name>ATP</name>
        <dbReference type="ChEBI" id="CHEBI:30616"/>
    </ligand>
</feature>
<feature type="region of interest" description="Disordered" evidence="16">
    <location>
        <begin position="541"/>
        <end position="570"/>
    </location>
</feature>
<comment type="function">
    <text evidence="13">Polymerase that creates the 3'-poly(A) tail of mRNA's.</text>
</comment>
<evidence type="ECO:0000259" key="17">
    <source>
        <dbReference type="Pfam" id="PF04926"/>
    </source>
</evidence>
<dbReference type="Proteomes" id="UP000238350">
    <property type="component" value="Unassembled WGS sequence"/>
</dbReference>
<dbReference type="SUPFAM" id="SSF55003">
    <property type="entry name" value="PAP/Archaeal CCA-adding enzyme, C-terminal domain"/>
    <property type="match status" value="1"/>
</dbReference>
<evidence type="ECO:0000256" key="15">
    <source>
        <dbReference type="PIRSR" id="PIRSR018425-2"/>
    </source>
</evidence>
<keyword evidence="10" id="KW-0694">RNA-binding</keyword>
<evidence type="ECO:0000256" key="11">
    <source>
        <dbReference type="ARBA" id="ARBA00023211"/>
    </source>
</evidence>
<protein>
    <recommendedName>
        <fullName evidence="13">Poly(A) polymerase</fullName>
        <ecNumber evidence="13">2.7.7.19</ecNumber>
    </recommendedName>
</protein>
<feature type="region of interest" description="Disordered" evidence="16">
    <location>
        <begin position="1"/>
        <end position="22"/>
    </location>
</feature>
<dbReference type="Pfam" id="PF04928">
    <property type="entry name" value="PAP_central"/>
    <property type="match status" value="1"/>
</dbReference>
<dbReference type="GO" id="GO:0005634">
    <property type="term" value="C:nucleus"/>
    <property type="evidence" value="ECO:0007669"/>
    <property type="project" value="UniProtKB-SubCell"/>
</dbReference>
<dbReference type="PANTHER" id="PTHR10682:SF10">
    <property type="entry name" value="POLYNUCLEOTIDE ADENYLYLTRANSFERASE"/>
    <property type="match status" value="1"/>
</dbReference>
<dbReference type="Gene3D" id="3.30.70.590">
    <property type="entry name" value="Poly(A) polymerase predicted RNA binding domain"/>
    <property type="match status" value="1"/>
</dbReference>
<evidence type="ECO:0000256" key="8">
    <source>
        <dbReference type="ARBA" id="ARBA00022840"/>
    </source>
</evidence>
<keyword evidence="21" id="KW-1185">Reference proteome</keyword>
<dbReference type="FunFam" id="1.10.1410.10:FF:000001">
    <property type="entry name" value="Putative poly(A) polymerase gamma"/>
    <property type="match status" value="1"/>
</dbReference>
<evidence type="ECO:0000256" key="10">
    <source>
        <dbReference type="ARBA" id="ARBA00022884"/>
    </source>
</evidence>
<dbReference type="InterPro" id="IPR043519">
    <property type="entry name" value="NT_sf"/>
</dbReference>
<dbReference type="SUPFAM" id="SSF81631">
    <property type="entry name" value="PAP/OAS1 substrate-binding domain"/>
    <property type="match status" value="1"/>
</dbReference>
<dbReference type="STRING" id="45607.A0A2T0FP47"/>
<evidence type="ECO:0000256" key="16">
    <source>
        <dbReference type="SAM" id="MobiDB-lite"/>
    </source>
</evidence>
<dbReference type="SUPFAM" id="SSF81301">
    <property type="entry name" value="Nucleotidyltransferase"/>
    <property type="match status" value="1"/>
</dbReference>
<name>A0A2T0FP47_9ASCO</name>
<evidence type="ECO:0000256" key="7">
    <source>
        <dbReference type="ARBA" id="ARBA00022741"/>
    </source>
</evidence>
<evidence type="ECO:0000256" key="1">
    <source>
        <dbReference type="ARBA" id="ARBA00001936"/>
    </source>
</evidence>
<feature type="binding site" evidence="14">
    <location>
        <begin position="231"/>
        <end position="232"/>
    </location>
    <ligand>
        <name>ATP</name>
        <dbReference type="ChEBI" id="CHEBI:30616"/>
    </ligand>
</feature>
<dbReference type="GO" id="GO:0046872">
    <property type="term" value="F:metal ion binding"/>
    <property type="evidence" value="ECO:0007669"/>
    <property type="project" value="UniProtKB-KW"/>
</dbReference>
<comment type="subcellular location">
    <subcellularLocation>
        <location evidence="2 13">Nucleus</location>
    </subcellularLocation>
</comment>
<dbReference type="GO" id="GO:0003723">
    <property type="term" value="F:RNA binding"/>
    <property type="evidence" value="ECO:0007669"/>
    <property type="project" value="UniProtKB-UniRule"/>
</dbReference>
<dbReference type="InterPro" id="IPR007010">
    <property type="entry name" value="PolA_pol_RNA-bd_dom"/>
</dbReference>
<sequence>MSRQFGVTPPVSTAGSKPEDRKLNEEMIAELKAQGSFESEAETRKRIRVLDTMKKLANEFVYQVSLTKNMSEGMARDAGGKIFTFGSYRLGVYGPGSDIDTLVVVPKHVSREAFFDVMDKLLRKCPEVEEISPVPDAFVPIIKIKFDGISIDLICGRLDLAQVPASLTLENNELLRNIDEKDLRALNGTRVTDDILRLVPERTVFKQALRAIKLWAQRRAIYANIMGFPGGVAWAMMVARICQLYPNAVASTIVNRFFFIYTRWNWPQPVLLKHIEDGPLQVRIWNPKIYPQDRSHRMPIITPAYPSMCATHNITASTQRVIMQELSRGLELTQEIMDGKRTWKDFFERHRFFHEYKYYMKVVAATKGTAEQHLAWSGFIESKLRLLVQKLEVIDGIDLAHPFNKTFDRSLLCKTEEDARLVADGKPPVNPLIVKDTEVKEADEVAKTTALDGNGEPAQADFTEKASPNDEGIAVETTHLFIGIAVKPDPEGGKRTLDLQWPCNEFYDLCRGWASYDEDVFSMSLSMTRGYQLPDFVFDADEERPSRARKHKRAGTASTEENGDIKRAKQ</sequence>
<accession>A0A2T0FP47</accession>
<dbReference type="InterPro" id="IPR048840">
    <property type="entry name" value="PolA_pol_NTPase"/>
</dbReference>
<feature type="binding site" evidence="15">
    <location>
        <position position="100"/>
    </location>
    <ligand>
        <name>Mg(2+)</name>
        <dbReference type="ChEBI" id="CHEBI:18420"/>
        <label>1</label>
        <note>catalytic</note>
    </ligand>
</feature>
<feature type="binding site" evidence="14">
    <location>
        <position position="213"/>
    </location>
    <ligand>
        <name>ATP</name>
        <dbReference type="ChEBI" id="CHEBI:30616"/>
    </ligand>
</feature>
<evidence type="ECO:0000256" key="6">
    <source>
        <dbReference type="ARBA" id="ARBA00022723"/>
    </source>
</evidence>
<comment type="cofactor">
    <cofactor evidence="15">
        <name>Mg(2+)</name>
        <dbReference type="ChEBI" id="CHEBI:18420"/>
    </cofactor>
    <text evidence="15">Binds 2 magnesium ions. Also active with manganese.</text>
</comment>
<feature type="binding site" evidence="15">
    <location>
        <position position="98"/>
    </location>
    <ligand>
        <name>Mg(2+)</name>
        <dbReference type="ChEBI" id="CHEBI:18420"/>
        <label>2</label>
        <note>catalytic</note>
    </ligand>
</feature>
<comment type="cofactor">
    <cofactor evidence="1">
        <name>Mn(2+)</name>
        <dbReference type="ChEBI" id="CHEBI:29035"/>
    </cofactor>
</comment>
<evidence type="ECO:0000313" key="20">
    <source>
        <dbReference type="EMBL" id="PRT56757.1"/>
    </source>
</evidence>
<evidence type="ECO:0000256" key="2">
    <source>
        <dbReference type="ARBA" id="ARBA00004123"/>
    </source>
</evidence>
<dbReference type="AlphaFoldDB" id="A0A2T0FP47"/>
<keyword evidence="11" id="KW-0464">Manganese</keyword>
<dbReference type="PANTHER" id="PTHR10682">
    <property type="entry name" value="POLY A POLYMERASE"/>
    <property type="match status" value="1"/>
</dbReference>
<evidence type="ECO:0000259" key="19">
    <source>
        <dbReference type="Pfam" id="PF20750"/>
    </source>
</evidence>
<feature type="domain" description="Poly(A) polymerase RNA-binding" evidence="17">
    <location>
        <begin position="352"/>
        <end position="546"/>
    </location>
</feature>
<organism evidence="20 21">
    <name type="scientific">Wickerhamiella sorbophila</name>
    <dbReference type="NCBI Taxonomy" id="45607"/>
    <lineage>
        <taxon>Eukaryota</taxon>
        <taxon>Fungi</taxon>
        <taxon>Dikarya</taxon>
        <taxon>Ascomycota</taxon>
        <taxon>Saccharomycotina</taxon>
        <taxon>Dipodascomycetes</taxon>
        <taxon>Dipodascales</taxon>
        <taxon>Trichomonascaceae</taxon>
        <taxon>Wickerhamiella</taxon>
    </lineage>
</organism>